<dbReference type="RefSeq" id="WP_285981380.1">
    <property type="nucleotide sequence ID" value="NZ_JASVDS010000001.1"/>
</dbReference>
<feature type="transmembrane region" description="Helical" evidence="1">
    <location>
        <begin position="12"/>
        <end position="29"/>
    </location>
</feature>
<evidence type="ECO:0000313" key="3">
    <source>
        <dbReference type="Proteomes" id="UP001238603"/>
    </source>
</evidence>
<sequence>MEPKITGWESRVAGVFLIVAVASFGLLAWGDVTHDRTWSPWGVTLLTIAVPGLFISVITAAILQGRRRRRFNHAWYRQQHPTLVDERGRLRCRSCGSNEVQIRNLMNKTYMRAHICGQCGTTLFFSPEV</sequence>
<dbReference type="Proteomes" id="UP001238603">
    <property type="component" value="Unassembled WGS sequence"/>
</dbReference>
<keyword evidence="3" id="KW-1185">Reference proteome</keyword>
<keyword evidence="1" id="KW-0812">Transmembrane</keyword>
<protein>
    <submittedName>
        <fullName evidence="2">Uncharacterized protein</fullName>
    </submittedName>
</protein>
<dbReference type="EMBL" id="JASVDS010000001">
    <property type="protein sequence ID" value="MDL5031271.1"/>
    <property type="molecule type" value="Genomic_DNA"/>
</dbReference>
<keyword evidence="1" id="KW-1133">Transmembrane helix</keyword>
<reference evidence="2 3" key="1">
    <citation type="submission" date="2023-06" db="EMBL/GenBank/DDBJ databases">
        <title>Pelomonas sp. APW6 16S ribosomal RNA gene genome sequencing and assembly.</title>
        <authorList>
            <person name="Woo H."/>
        </authorList>
    </citation>
    <scope>NUCLEOTIDE SEQUENCE [LARGE SCALE GENOMIC DNA]</scope>
    <source>
        <strain evidence="2 3">APW6</strain>
    </source>
</reference>
<feature type="transmembrane region" description="Helical" evidence="1">
    <location>
        <begin position="41"/>
        <end position="63"/>
    </location>
</feature>
<evidence type="ECO:0000313" key="2">
    <source>
        <dbReference type="EMBL" id="MDL5031271.1"/>
    </source>
</evidence>
<evidence type="ECO:0000256" key="1">
    <source>
        <dbReference type="SAM" id="Phobius"/>
    </source>
</evidence>
<keyword evidence="1" id="KW-0472">Membrane</keyword>
<gene>
    <name evidence="2" type="ORF">QRD43_05060</name>
</gene>
<comment type="caution">
    <text evidence="2">The sequence shown here is derived from an EMBL/GenBank/DDBJ whole genome shotgun (WGS) entry which is preliminary data.</text>
</comment>
<accession>A0ABT7LI96</accession>
<organism evidence="2 3">
    <name type="scientific">Roseateles subflavus</name>
    <dbReference type="NCBI Taxonomy" id="3053353"/>
    <lineage>
        <taxon>Bacteria</taxon>
        <taxon>Pseudomonadati</taxon>
        <taxon>Pseudomonadota</taxon>
        <taxon>Betaproteobacteria</taxon>
        <taxon>Burkholderiales</taxon>
        <taxon>Sphaerotilaceae</taxon>
        <taxon>Roseateles</taxon>
    </lineage>
</organism>
<name>A0ABT7LI96_9BURK</name>
<proteinExistence type="predicted"/>